<reference evidence="11" key="1">
    <citation type="submission" date="2022-04" db="EMBL/GenBank/DDBJ databases">
        <title>Halobacillus sp. isolated from saltern.</title>
        <authorList>
            <person name="Won M."/>
            <person name="Lee C.-M."/>
            <person name="Woen H.-Y."/>
            <person name="Kwon S.-W."/>
        </authorList>
    </citation>
    <scope>NUCLEOTIDE SEQUENCE</scope>
    <source>
        <strain evidence="11">SSHM10-5</strain>
    </source>
</reference>
<dbReference type="EMBL" id="CP095075">
    <property type="protein sequence ID" value="UOR11787.1"/>
    <property type="molecule type" value="Genomic_DNA"/>
</dbReference>
<dbReference type="InterPro" id="IPR003691">
    <property type="entry name" value="FluC"/>
</dbReference>
<keyword evidence="3 10" id="KW-0812">Transmembrane</keyword>
<evidence type="ECO:0000256" key="3">
    <source>
        <dbReference type="ARBA" id="ARBA00022692"/>
    </source>
</evidence>
<organism evidence="11 12">
    <name type="scientific">Halobacillus amylolyticus</name>
    <dbReference type="NCBI Taxonomy" id="2932259"/>
    <lineage>
        <taxon>Bacteria</taxon>
        <taxon>Bacillati</taxon>
        <taxon>Bacillota</taxon>
        <taxon>Bacilli</taxon>
        <taxon>Bacillales</taxon>
        <taxon>Bacillaceae</taxon>
        <taxon>Halobacillus</taxon>
    </lineage>
</organism>
<evidence type="ECO:0000256" key="10">
    <source>
        <dbReference type="HAMAP-Rule" id="MF_00454"/>
    </source>
</evidence>
<keyword evidence="2 10" id="KW-1003">Cell membrane</keyword>
<evidence type="ECO:0000256" key="1">
    <source>
        <dbReference type="ARBA" id="ARBA00004651"/>
    </source>
</evidence>
<sequence length="122" mass="13029">MRSSVYLGIALGGGAGSAIRYWLSEAFNLGGLLPYGTLFANLAGCFLLSFLYQKFLVSALSKTIQKAVTTGFVGSLTTFSTYSVESVRLFEEHLFTGVVYIMLSLVGGLAMTWMGFKVGGGK</sequence>
<evidence type="ECO:0000256" key="7">
    <source>
        <dbReference type="ARBA" id="ARBA00035120"/>
    </source>
</evidence>
<feature type="transmembrane region" description="Helical" evidence="10">
    <location>
        <begin position="64"/>
        <end position="82"/>
    </location>
</feature>
<evidence type="ECO:0000256" key="2">
    <source>
        <dbReference type="ARBA" id="ARBA00022475"/>
    </source>
</evidence>
<dbReference type="Proteomes" id="UP000830326">
    <property type="component" value="Chromosome"/>
</dbReference>
<keyword evidence="6 10" id="KW-0407">Ion channel</keyword>
<evidence type="ECO:0000256" key="9">
    <source>
        <dbReference type="ARBA" id="ARBA00049940"/>
    </source>
</evidence>
<feature type="transmembrane region" description="Helical" evidence="10">
    <location>
        <begin position="32"/>
        <end position="52"/>
    </location>
</feature>
<evidence type="ECO:0000313" key="11">
    <source>
        <dbReference type="EMBL" id="UOR11787.1"/>
    </source>
</evidence>
<comment type="subcellular location">
    <subcellularLocation>
        <location evidence="1 10">Cell membrane</location>
        <topology evidence="1 10">Multi-pass membrane protein</topology>
    </subcellularLocation>
</comment>
<proteinExistence type="inferred from homology"/>
<comment type="activity regulation">
    <text evidence="10">Na(+) is not transported, but it plays an essential structural role and its presence is essential for fluoride channel function.</text>
</comment>
<keyword evidence="10" id="KW-0406">Ion transport</keyword>
<keyword evidence="4 10" id="KW-1133">Transmembrane helix</keyword>
<keyword evidence="12" id="KW-1185">Reference proteome</keyword>
<comment type="similarity">
    <text evidence="7 10">Belongs to the fluoride channel Fluc/FEX (TC 1.A.43) family.</text>
</comment>
<evidence type="ECO:0000313" key="12">
    <source>
        <dbReference type="Proteomes" id="UP000830326"/>
    </source>
</evidence>
<gene>
    <name evidence="10 11" type="primary">crcB</name>
    <name evidence="10" type="synonym">fluC</name>
    <name evidence="11" type="ORF">MUO15_19860</name>
</gene>
<dbReference type="PANTHER" id="PTHR28259">
    <property type="entry name" value="FLUORIDE EXPORT PROTEIN 1-RELATED"/>
    <property type="match status" value="1"/>
</dbReference>
<dbReference type="PANTHER" id="PTHR28259:SF1">
    <property type="entry name" value="FLUORIDE EXPORT PROTEIN 1-RELATED"/>
    <property type="match status" value="1"/>
</dbReference>
<keyword evidence="10" id="KW-0479">Metal-binding</keyword>
<feature type="transmembrane region" description="Helical" evidence="10">
    <location>
        <begin position="94"/>
        <end position="116"/>
    </location>
</feature>
<dbReference type="Pfam" id="PF02537">
    <property type="entry name" value="CRCB"/>
    <property type="match status" value="1"/>
</dbReference>
<feature type="binding site" evidence="10">
    <location>
        <position position="74"/>
    </location>
    <ligand>
        <name>Na(+)</name>
        <dbReference type="ChEBI" id="CHEBI:29101"/>
        <note>structural</note>
    </ligand>
</feature>
<dbReference type="RefSeq" id="WP_245032093.1">
    <property type="nucleotide sequence ID" value="NZ_CP095075.1"/>
</dbReference>
<dbReference type="NCBIfam" id="TIGR00494">
    <property type="entry name" value="crcB"/>
    <property type="match status" value="1"/>
</dbReference>
<dbReference type="HAMAP" id="MF_00454">
    <property type="entry name" value="FluC"/>
    <property type="match status" value="1"/>
</dbReference>
<protein>
    <recommendedName>
        <fullName evidence="10">Fluoride-specific ion channel FluC</fullName>
    </recommendedName>
</protein>
<evidence type="ECO:0000256" key="6">
    <source>
        <dbReference type="ARBA" id="ARBA00023303"/>
    </source>
</evidence>
<keyword evidence="10" id="KW-0813">Transport</keyword>
<keyword evidence="10" id="KW-0915">Sodium</keyword>
<evidence type="ECO:0000256" key="4">
    <source>
        <dbReference type="ARBA" id="ARBA00022989"/>
    </source>
</evidence>
<comment type="function">
    <text evidence="9 10">Fluoride-specific ion channel. Important for reducing fluoride concentration in the cell, thus reducing its toxicity.</text>
</comment>
<name>A0ABY4HBI1_9BACI</name>
<evidence type="ECO:0000256" key="5">
    <source>
        <dbReference type="ARBA" id="ARBA00023136"/>
    </source>
</evidence>
<evidence type="ECO:0000256" key="8">
    <source>
        <dbReference type="ARBA" id="ARBA00035585"/>
    </source>
</evidence>
<feature type="binding site" evidence="10">
    <location>
        <position position="77"/>
    </location>
    <ligand>
        <name>Na(+)</name>
        <dbReference type="ChEBI" id="CHEBI:29101"/>
        <note>structural</note>
    </ligand>
</feature>
<accession>A0ABY4HBI1</accession>
<comment type="catalytic activity">
    <reaction evidence="8">
        <text>fluoride(in) = fluoride(out)</text>
        <dbReference type="Rhea" id="RHEA:76159"/>
        <dbReference type="ChEBI" id="CHEBI:17051"/>
    </reaction>
    <physiologicalReaction direction="left-to-right" evidence="8">
        <dbReference type="Rhea" id="RHEA:76160"/>
    </physiologicalReaction>
</comment>
<keyword evidence="5 10" id="KW-0472">Membrane</keyword>